<dbReference type="RefSeq" id="WP_190211742.1">
    <property type="nucleotide sequence ID" value="NZ_BNBO01000017.1"/>
</dbReference>
<dbReference type="EMBL" id="BNBO01000017">
    <property type="protein sequence ID" value="GHH72214.1"/>
    <property type="molecule type" value="Genomic_DNA"/>
</dbReference>
<organism evidence="2 3">
    <name type="scientific">Kitasatospora indigofera</name>
    <dbReference type="NCBI Taxonomy" id="67307"/>
    <lineage>
        <taxon>Bacteria</taxon>
        <taxon>Bacillati</taxon>
        <taxon>Actinomycetota</taxon>
        <taxon>Actinomycetes</taxon>
        <taxon>Kitasatosporales</taxon>
        <taxon>Streptomycetaceae</taxon>
        <taxon>Kitasatospora</taxon>
    </lineage>
</organism>
<evidence type="ECO:0000256" key="1">
    <source>
        <dbReference type="SAM" id="Coils"/>
    </source>
</evidence>
<sequence>MSPDFGKPPMAAQNQELVEKRLKEAASAGGIRESLKIEWRGQPLNIEVIDMPTDSLYYNPGTHRIRAQRSHDPALDRALDANPWSPESQDYLHFLLQAKPSKPTEKDPDFEELKKSIKDFGQNDAGLITRDGVLVNGNTRRAALKDLGEQSIRVGVLPGDYTWADISAVELSLQLRKDHRRDYSYINRLLAIEEQVALGRPLASVAHDFRTTAAACDQDLWVLTCIREMIDRSSGGGIGLRLVDFEEHQEKLKELRRRYAKELASNKREQAELIKEARLAAMLLGFSKTDVRLIEDDFHDRYLAPRLPDDLRPAPVSAAPAVTIPGLGRSVLATAPKVATAKAFTDSILRAKAAEAAGGKLPPEQVSEAARTFKTVQDAMEKALDPAGRDARLRKRKRAAPDRLDDASQDIEQCITDLVLSRGSRSLDEESFDEALLKLRGSLAKLARESQRSVTEAGDGVTWLLGAVGLEN</sequence>
<keyword evidence="1" id="KW-0175">Coiled coil</keyword>
<comment type="caution">
    <text evidence="2">The sequence shown here is derived from an EMBL/GenBank/DDBJ whole genome shotgun (WGS) entry which is preliminary data.</text>
</comment>
<reference evidence="2" key="1">
    <citation type="journal article" date="2014" name="Int. J. Syst. Evol. Microbiol.">
        <title>Complete genome sequence of Corynebacterium casei LMG S-19264T (=DSM 44701T), isolated from a smear-ripened cheese.</title>
        <authorList>
            <consortium name="US DOE Joint Genome Institute (JGI-PGF)"/>
            <person name="Walter F."/>
            <person name="Albersmeier A."/>
            <person name="Kalinowski J."/>
            <person name="Ruckert C."/>
        </authorList>
    </citation>
    <scope>NUCLEOTIDE SEQUENCE</scope>
    <source>
        <strain evidence="2">JCM 4646</strain>
    </source>
</reference>
<accession>A0A919FUR0</accession>
<dbReference type="GeneID" id="95353890"/>
<dbReference type="SUPFAM" id="SSF110849">
    <property type="entry name" value="ParB/Sulfiredoxin"/>
    <property type="match status" value="1"/>
</dbReference>
<keyword evidence="3" id="KW-1185">Reference proteome</keyword>
<reference evidence="2" key="2">
    <citation type="submission" date="2020-09" db="EMBL/GenBank/DDBJ databases">
        <authorList>
            <person name="Sun Q."/>
            <person name="Ohkuma M."/>
        </authorList>
    </citation>
    <scope>NUCLEOTIDE SEQUENCE</scope>
    <source>
        <strain evidence="2">JCM 4646</strain>
    </source>
</reference>
<name>A0A919FUR0_9ACTN</name>
<dbReference type="InterPro" id="IPR036086">
    <property type="entry name" value="ParB/Sulfiredoxin_sf"/>
</dbReference>
<feature type="coiled-coil region" evidence="1">
    <location>
        <begin position="245"/>
        <end position="272"/>
    </location>
</feature>
<evidence type="ECO:0000313" key="2">
    <source>
        <dbReference type="EMBL" id="GHH72214.1"/>
    </source>
</evidence>
<gene>
    <name evidence="2" type="ORF">GCM10018781_34690</name>
</gene>
<protein>
    <submittedName>
        <fullName evidence="2">Uncharacterized protein</fullName>
    </submittedName>
</protein>
<proteinExistence type="predicted"/>
<evidence type="ECO:0000313" key="3">
    <source>
        <dbReference type="Proteomes" id="UP000617734"/>
    </source>
</evidence>
<dbReference type="Proteomes" id="UP000617734">
    <property type="component" value="Unassembled WGS sequence"/>
</dbReference>
<dbReference type="AlphaFoldDB" id="A0A919FUR0"/>